<reference evidence="6 7" key="1">
    <citation type="submission" date="2025-08" db="UniProtKB">
        <authorList>
            <consortium name="RefSeq"/>
        </authorList>
    </citation>
    <scope>IDENTIFICATION</scope>
</reference>
<dbReference type="RefSeq" id="XP_036361279.1">
    <property type="nucleotide sequence ID" value="XM_036505386.1"/>
</dbReference>
<sequence>MASGFSVKIYRSPRARQTTRSDGSKKCVACSSKIVYMGFLSESSRNTAAVKSRNDCPLHGRREEMQPSIVSSIYNGGGDNICSICCDSFRMGENMEILSACLHKYHSPCLAEWLKKKRNCPTCRSKC</sequence>
<keyword evidence="2" id="KW-0862">Zinc</keyword>
<dbReference type="AlphaFoldDB" id="A0A6P7SMC9"/>
<accession>A0A6P7SMC9</accession>
<evidence type="ECO:0000313" key="8">
    <source>
        <dbReference type="RefSeq" id="XP_036361275.1"/>
    </source>
</evidence>
<dbReference type="GO" id="GO:0016567">
    <property type="term" value="P:protein ubiquitination"/>
    <property type="evidence" value="ECO:0007669"/>
    <property type="project" value="UniProtKB-UniPathway"/>
</dbReference>
<dbReference type="RefSeq" id="XP_036361268.1">
    <property type="nucleotide sequence ID" value="XM_036505375.1"/>
</dbReference>
<organism evidence="5 7">
    <name type="scientific">Octopus sinensis</name>
    <name type="common">East Asian common octopus</name>
    <dbReference type="NCBI Taxonomy" id="2607531"/>
    <lineage>
        <taxon>Eukaryota</taxon>
        <taxon>Metazoa</taxon>
        <taxon>Spiralia</taxon>
        <taxon>Lophotrochozoa</taxon>
        <taxon>Mollusca</taxon>
        <taxon>Cephalopoda</taxon>
        <taxon>Coleoidea</taxon>
        <taxon>Octopodiformes</taxon>
        <taxon>Octopoda</taxon>
        <taxon>Incirrata</taxon>
        <taxon>Octopodidae</taxon>
        <taxon>Octopus</taxon>
    </lineage>
</organism>
<dbReference type="KEGG" id="osn:115214510"/>
<evidence type="ECO:0000256" key="3">
    <source>
        <dbReference type="PROSITE-ProRule" id="PRU00175"/>
    </source>
</evidence>
<dbReference type="Pfam" id="PF13639">
    <property type="entry name" value="zf-RING_2"/>
    <property type="match status" value="1"/>
</dbReference>
<evidence type="ECO:0000256" key="2">
    <source>
        <dbReference type="ARBA" id="ARBA00022833"/>
    </source>
</evidence>
<keyword evidence="5" id="KW-1185">Reference proteome</keyword>
<evidence type="ECO:0000313" key="5">
    <source>
        <dbReference type="Proteomes" id="UP000515154"/>
    </source>
</evidence>
<dbReference type="PANTHER" id="PTHR45676:SF41">
    <property type="entry name" value="RING-H2 FINGER PROTEIN ATL66"/>
    <property type="match status" value="1"/>
</dbReference>
<evidence type="ECO:0000313" key="9">
    <source>
        <dbReference type="RefSeq" id="XP_036361279.1"/>
    </source>
</evidence>
<dbReference type="SMART" id="SM00184">
    <property type="entry name" value="RING"/>
    <property type="match status" value="1"/>
</dbReference>
<evidence type="ECO:0000259" key="4">
    <source>
        <dbReference type="PROSITE" id="PS50089"/>
    </source>
</evidence>
<dbReference type="InterPro" id="IPR001841">
    <property type="entry name" value="Znf_RING"/>
</dbReference>
<dbReference type="PANTHER" id="PTHR45676">
    <property type="entry name" value="RING-H2 FINGER PROTEIN ATL51-RELATED"/>
    <property type="match status" value="1"/>
</dbReference>
<protein>
    <submittedName>
        <fullName evidence="6 7">RING-H2 finger protein ATL52-like</fullName>
    </submittedName>
</protein>
<proteinExistence type="predicted"/>
<evidence type="ECO:0000256" key="1">
    <source>
        <dbReference type="ARBA" id="ARBA00022771"/>
    </source>
</evidence>
<evidence type="ECO:0000313" key="6">
    <source>
        <dbReference type="RefSeq" id="XP_029639584.1"/>
    </source>
</evidence>
<evidence type="ECO:0000313" key="7">
    <source>
        <dbReference type="RefSeq" id="XP_036361268.1"/>
    </source>
</evidence>
<dbReference type="InterPro" id="IPR013083">
    <property type="entry name" value="Znf_RING/FYVE/PHD"/>
</dbReference>
<dbReference type="PROSITE" id="PS50089">
    <property type="entry name" value="ZF_RING_2"/>
    <property type="match status" value="1"/>
</dbReference>
<dbReference type="RefSeq" id="XP_029639584.1">
    <property type="nucleotide sequence ID" value="XM_029783724.2"/>
</dbReference>
<name>A0A6P7SMC9_9MOLL</name>
<dbReference type="GO" id="GO:0008270">
    <property type="term" value="F:zinc ion binding"/>
    <property type="evidence" value="ECO:0007669"/>
    <property type="project" value="UniProtKB-KW"/>
</dbReference>
<keyword evidence="1 3" id="KW-0863">Zinc-finger</keyword>
<gene>
    <name evidence="6 7 8 9" type="primary">LOC115214510</name>
</gene>
<dbReference type="Gene3D" id="3.30.40.10">
    <property type="entry name" value="Zinc/RING finger domain, C3HC4 (zinc finger)"/>
    <property type="match status" value="1"/>
</dbReference>
<keyword evidence="1 3" id="KW-0479">Metal-binding</keyword>
<dbReference type="UniPathway" id="UPA00143"/>
<feature type="domain" description="RING-type" evidence="4">
    <location>
        <begin position="82"/>
        <end position="124"/>
    </location>
</feature>
<dbReference type="RefSeq" id="XP_036361275.1">
    <property type="nucleotide sequence ID" value="XM_036505382.1"/>
</dbReference>
<dbReference type="SUPFAM" id="SSF57850">
    <property type="entry name" value="RING/U-box"/>
    <property type="match status" value="1"/>
</dbReference>
<dbReference type="Proteomes" id="UP000515154">
    <property type="component" value="Linkage group LG1"/>
</dbReference>